<sequence>TLDRCFLYHLLHGGHHVMTAKQTAPKRVKVTLIEAHTHRGRPCEKGEEIEVTENQRDWLIKHKKVAAPGK</sequence>
<comment type="caution">
    <text evidence="2">The sequence shown here is derived from an EMBL/GenBank/DDBJ whole genome shotgun (WGS) entry which is preliminary data.</text>
</comment>
<protein>
    <recommendedName>
        <fullName evidence="1">DUF7210 domain-containing protein</fullName>
    </recommendedName>
</protein>
<dbReference type="AlphaFoldDB" id="A0A9X2J8C4"/>
<evidence type="ECO:0000313" key="2">
    <source>
        <dbReference type="EMBL" id="MCO1336720.1"/>
    </source>
</evidence>
<feature type="domain" description="DUF7210" evidence="1">
    <location>
        <begin position="28"/>
        <end position="65"/>
    </location>
</feature>
<feature type="non-terminal residue" evidence="2">
    <location>
        <position position="1"/>
    </location>
</feature>
<keyword evidence="3" id="KW-1185">Reference proteome</keyword>
<accession>A0A9X2J8C4</accession>
<organism evidence="2 3">
    <name type="scientific">Microbulbifer okhotskensis</name>
    <dbReference type="NCBI Taxonomy" id="2926617"/>
    <lineage>
        <taxon>Bacteria</taxon>
        <taxon>Pseudomonadati</taxon>
        <taxon>Pseudomonadota</taxon>
        <taxon>Gammaproteobacteria</taxon>
        <taxon>Cellvibrionales</taxon>
        <taxon>Microbulbiferaceae</taxon>
        <taxon>Microbulbifer</taxon>
    </lineage>
</organism>
<evidence type="ECO:0000313" key="3">
    <source>
        <dbReference type="Proteomes" id="UP001139028"/>
    </source>
</evidence>
<dbReference type="Pfam" id="PF23843">
    <property type="entry name" value="DUF7210"/>
    <property type="match status" value="1"/>
</dbReference>
<dbReference type="RefSeq" id="WP_252472592.1">
    <property type="nucleotide sequence ID" value="NZ_JALBWM010000181.1"/>
</dbReference>
<dbReference type="EMBL" id="JALBWM010000181">
    <property type="protein sequence ID" value="MCO1336720.1"/>
    <property type="molecule type" value="Genomic_DNA"/>
</dbReference>
<gene>
    <name evidence="2" type="ORF">MO867_20545</name>
</gene>
<dbReference type="InterPro" id="IPR055634">
    <property type="entry name" value="DUF7210"/>
</dbReference>
<reference evidence="2" key="1">
    <citation type="journal article" date="2022" name="Arch. Microbiol.">
        <title>Microbulbifer okhotskensis sp. nov., isolated from a deep bottom sediment of the Okhotsk Sea.</title>
        <authorList>
            <person name="Romanenko L."/>
            <person name="Kurilenko V."/>
            <person name="Otstavnykh N."/>
            <person name="Velansky P."/>
            <person name="Isaeva M."/>
            <person name="Mikhailov V."/>
        </authorList>
    </citation>
    <scope>NUCLEOTIDE SEQUENCE</scope>
    <source>
        <strain evidence="2">OS29</strain>
    </source>
</reference>
<dbReference type="Proteomes" id="UP001139028">
    <property type="component" value="Unassembled WGS sequence"/>
</dbReference>
<evidence type="ECO:0000259" key="1">
    <source>
        <dbReference type="Pfam" id="PF23843"/>
    </source>
</evidence>
<name>A0A9X2J8C4_9GAMM</name>
<proteinExistence type="predicted"/>